<protein>
    <recommendedName>
        <fullName evidence="4">Lipoprotein</fullName>
    </recommendedName>
</protein>
<accession>A0A1T4VI67</accession>
<gene>
    <name evidence="2" type="ORF">SAMN02745132_03876</name>
</gene>
<evidence type="ECO:0008006" key="4">
    <source>
        <dbReference type="Google" id="ProtNLM"/>
    </source>
</evidence>
<dbReference type="OrthoDB" id="6899340at2"/>
<feature type="chain" id="PRO_5012572130" description="Lipoprotein" evidence="1">
    <location>
        <begin position="25"/>
        <end position="124"/>
    </location>
</feature>
<dbReference type="EMBL" id="FUXU01000074">
    <property type="protein sequence ID" value="SKA64634.1"/>
    <property type="molecule type" value="Genomic_DNA"/>
</dbReference>
<evidence type="ECO:0000256" key="1">
    <source>
        <dbReference type="SAM" id="SignalP"/>
    </source>
</evidence>
<dbReference type="Proteomes" id="UP000190162">
    <property type="component" value="Unassembled WGS sequence"/>
</dbReference>
<organism evidence="2 3">
    <name type="scientific">Enterovibrio nigricans DSM 22720</name>
    <dbReference type="NCBI Taxonomy" id="1121868"/>
    <lineage>
        <taxon>Bacteria</taxon>
        <taxon>Pseudomonadati</taxon>
        <taxon>Pseudomonadota</taxon>
        <taxon>Gammaproteobacteria</taxon>
        <taxon>Vibrionales</taxon>
        <taxon>Vibrionaceae</taxon>
        <taxon>Enterovibrio</taxon>
    </lineage>
</organism>
<name>A0A1T4VI67_9GAMM</name>
<proteinExistence type="predicted"/>
<sequence>MRKMALKIALLAGMVAGITSCAIKQPQTTEVYIPQGAIQCETQGMTLADSTRRLASVGVTSGSAQCAEMTGMMFSTVCGAETGGIILHTIPTKEVLLAEKAGYKNAEGLKSASDGVGYAVINCQ</sequence>
<evidence type="ECO:0000313" key="3">
    <source>
        <dbReference type="Proteomes" id="UP000190162"/>
    </source>
</evidence>
<evidence type="ECO:0000313" key="2">
    <source>
        <dbReference type="EMBL" id="SKA64634.1"/>
    </source>
</evidence>
<keyword evidence="3" id="KW-1185">Reference proteome</keyword>
<dbReference type="AlphaFoldDB" id="A0A1T4VI67"/>
<feature type="signal peptide" evidence="1">
    <location>
        <begin position="1"/>
        <end position="24"/>
    </location>
</feature>
<keyword evidence="1" id="KW-0732">Signal</keyword>
<dbReference type="PROSITE" id="PS51257">
    <property type="entry name" value="PROKAR_LIPOPROTEIN"/>
    <property type="match status" value="1"/>
</dbReference>
<reference evidence="3" key="1">
    <citation type="submission" date="2017-02" db="EMBL/GenBank/DDBJ databases">
        <authorList>
            <person name="Varghese N."/>
            <person name="Submissions S."/>
        </authorList>
    </citation>
    <scope>NUCLEOTIDE SEQUENCE [LARGE SCALE GENOMIC DNA]</scope>
    <source>
        <strain evidence="3">DSM 22720</strain>
    </source>
</reference>